<reference evidence="1 2" key="1">
    <citation type="journal article" date="2019" name="Genome Biol. Evol.">
        <title>Insights into the evolution of the New World diploid cottons (Gossypium, subgenus Houzingenia) based on genome sequencing.</title>
        <authorList>
            <person name="Grover C.E."/>
            <person name="Arick M.A. 2nd"/>
            <person name="Thrash A."/>
            <person name="Conover J.L."/>
            <person name="Sanders W.S."/>
            <person name="Peterson D.G."/>
            <person name="Frelichowski J.E."/>
            <person name="Scheffler J.A."/>
            <person name="Scheffler B.E."/>
            <person name="Wendel J.F."/>
        </authorList>
    </citation>
    <scope>NUCLEOTIDE SEQUENCE [LARGE SCALE GENOMIC DNA]</scope>
    <source>
        <strain evidence="1">27</strain>
        <tissue evidence="1">Leaf</tissue>
    </source>
</reference>
<gene>
    <name evidence="1" type="ORF">Godav_002058</name>
</gene>
<feature type="non-terminal residue" evidence="1">
    <location>
        <position position="1"/>
    </location>
</feature>
<evidence type="ECO:0000313" key="1">
    <source>
        <dbReference type="EMBL" id="MBA0629914.1"/>
    </source>
</evidence>
<dbReference type="Proteomes" id="UP000593561">
    <property type="component" value="Unassembled WGS sequence"/>
</dbReference>
<sequence length="201" mass="22630">VELGEFEAKFLPKVARLAKLKFQPHDSWYQELVFGKALIEMEKEVNNQELVTVGTNLKEFEGGMKERLKVVKGRTIELDLMKEQLKGQVAEALDTSVDALQGVLNTSVGTLTERDNTLDAVVTTLKEQIEDFKGELVICKVALGNDVLAAIPKLKVNSFKPKEFKGSTDEKQGRATIGTWDEFQKEFKGQFYPEYVEDKAQ</sequence>
<dbReference type="EMBL" id="JABFAC010000012">
    <property type="protein sequence ID" value="MBA0629914.1"/>
    <property type="molecule type" value="Genomic_DNA"/>
</dbReference>
<name>A0A7J8SUY2_GOSDV</name>
<evidence type="ECO:0000313" key="2">
    <source>
        <dbReference type="Proteomes" id="UP000593561"/>
    </source>
</evidence>
<feature type="non-terminal residue" evidence="1">
    <location>
        <position position="201"/>
    </location>
</feature>
<accession>A0A7J8SUY2</accession>
<protein>
    <submittedName>
        <fullName evidence="1">Uncharacterized protein</fullName>
    </submittedName>
</protein>
<keyword evidence="2" id="KW-1185">Reference proteome</keyword>
<dbReference type="AlphaFoldDB" id="A0A7J8SUY2"/>
<comment type="caution">
    <text evidence="1">The sequence shown here is derived from an EMBL/GenBank/DDBJ whole genome shotgun (WGS) entry which is preliminary data.</text>
</comment>
<organism evidence="1 2">
    <name type="scientific">Gossypium davidsonii</name>
    <name type="common">Davidson's cotton</name>
    <name type="synonym">Gossypium klotzschianum subsp. davidsonii</name>
    <dbReference type="NCBI Taxonomy" id="34287"/>
    <lineage>
        <taxon>Eukaryota</taxon>
        <taxon>Viridiplantae</taxon>
        <taxon>Streptophyta</taxon>
        <taxon>Embryophyta</taxon>
        <taxon>Tracheophyta</taxon>
        <taxon>Spermatophyta</taxon>
        <taxon>Magnoliopsida</taxon>
        <taxon>eudicotyledons</taxon>
        <taxon>Gunneridae</taxon>
        <taxon>Pentapetalae</taxon>
        <taxon>rosids</taxon>
        <taxon>malvids</taxon>
        <taxon>Malvales</taxon>
        <taxon>Malvaceae</taxon>
        <taxon>Malvoideae</taxon>
        <taxon>Gossypium</taxon>
    </lineage>
</organism>
<proteinExistence type="predicted"/>